<evidence type="ECO:0000256" key="2">
    <source>
        <dbReference type="ARBA" id="ARBA00008226"/>
    </source>
</evidence>
<name>A0AAD5TYP2_9FUNG</name>
<dbReference type="Pfam" id="PF00152">
    <property type="entry name" value="tRNA-synt_2"/>
    <property type="match status" value="1"/>
</dbReference>
<feature type="domain" description="Aminoacyl-transfer RNA synthetases class-II family profile" evidence="13">
    <location>
        <begin position="201"/>
        <end position="496"/>
    </location>
</feature>
<evidence type="ECO:0000256" key="10">
    <source>
        <dbReference type="ARBA" id="ARBA00029886"/>
    </source>
</evidence>
<comment type="catalytic activity">
    <reaction evidence="11">
        <text>tRNA(Asn) + L-asparagine + ATP = L-asparaginyl-tRNA(Asn) + AMP + diphosphate + H(+)</text>
        <dbReference type="Rhea" id="RHEA:11180"/>
        <dbReference type="Rhea" id="RHEA-COMP:9659"/>
        <dbReference type="Rhea" id="RHEA-COMP:9674"/>
        <dbReference type="ChEBI" id="CHEBI:15378"/>
        <dbReference type="ChEBI" id="CHEBI:30616"/>
        <dbReference type="ChEBI" id="CHEBI:33019"/>
        <dbReference type="ChEBI" id="CHEBI:58048"/>
        <dbReference type="ChEBI" id="CHEBI:78442"/>
        <dbReference type="ChEBI" id="CHEBI:78515"/>
        <dbReference type="ChEBI" id="CHEBI:456215"/>
        <dbReference type="EC" id="6.1.1.22"/>
    </reaction>
</comment>
<dbReference type="EMBL" id="JADGJW010000933">
    <property type="protein sequence ID" value="KAJ3209562.1"/>
    <property type="molecule type" value="Genomic_DNA"/>
</dbReference>
<dbReference type="InterPro" id="IPR048952">
    <property type="entry name" value="AsnRS_N"/>
</dbReference>
<evidence type="ECO:0000256" key="4">
    <source>
        <dbReference type="ARBA" id="ARBA00022490"/>
    </source>
</evidence>
<evidence type="ECO:0000259" key="13">
    <source>
        <dbReference type="PROSITE" id="PS50862"/>
    </source>
</evidence>
<keyword evidence="9" id="KW-0030">Aminoacyl-tRNA synthetase</keyword>
<dbReference type="CDD" id="cd00776">
    <property type="entry name" value="AsxRS_core"/>
    <property type="match status" value="1"/>
</dbReference>
<dbReference type="InterPro" id="IPR012340">
    <property type="entry name" value="NA-bd_OB-fold"/>
</dbReference>
<dbReference type="EC" id="6.1.1.22" evidence="3"/>
<dbReference type="PANTHER" id="PTHR22594">
    <property type="entry name" value="ASPARTYL/LYSYL-TRNA SYNTHETASE"/>
    <property type="match status" value="1"/>
</dbReference>
<evidence type="ECO:0000256" key="3">
    <source>
        <dbReference type="ARBA" id="ARBA00012816"/>
    </source>
</evidence>
<evidence type="ECO:0000256" key="6">
    <source>
        <dbReference type="ARBA" id="ARBA00022741"/>
    </source>
</evidence>
<dbReference type="NCBIfam" id="TIGR00457">
    <property type="entry name" value="asnS"/>
    <property type="match status" value="1"/>
</dbReference>
<evidence type="ECO:0000256" key="8">
    <source>
        <dbReference type="ARBA" id="ARBA00022917"/>
    </source>
</evidence>
<keyword evidence="8" id="KW-0648">Protein biosynthesis</keyword>
<dbReference type="Pfam" id="PF20917">
    <property type="entry name" value="AsnRS_N"/>
    <property type="match status" value="1"/>
</dbReference>
<dbReference type="FunFam" id="3.30.930.10:FF:000040">
    <property type="entry name" value="Asparagine--tRNA ligase, cytoplasmic"/>
    <property type="match status" value="1"/>
</dbReference>
<evidence type="ECO:0000313" key="15">
    <source>
        <dbReference type="Proteomes" id="UP001211065"/>
    </source>
</evidence>
<reference evidence="14" key="1">
    <citation type="submission" date="2020-05" db="EMBL/GenBank/DDBJ databases">
        <title>Phylogenomic resolution of chytrid fungi.</title>
        <authorList>
            <person name="Stajich J.E."/>
            <person name="Amses K."/>
            <person name="Simmons R."/>
            <person name="Seto K."/>
            <person name="Myers J."/>
            <person name="Bonds A."/>
            <person name="Quandt C.A."/>
            <person name="Barry K."/>
            <person name="Liu P."/>
            <person name="Grigoriev I."/>
            <person name="Longcore J.E."/>
            <person name="James T.Y."/>
        </authorList>
    </citation>
    <scope>NUCLEOTIDE SEQUENCE</scope>
    <source>
        <strain evidence="14">JEL0476</strain>
    </source>
</reference>
<dbReference type="PRINTS" id="PR01042">
    <property type="entry name" value="TRNASYNTHASP"/>
</dbReference>
<evidence type="ECO:0000256" key="9">
    <source>
        <dbReference type="ARBA" id="ARBA00023146"/>
    </source>
</evidence>
<dbReference type="Gene3D" id="2.40.50.140">
    <property type="entry name" value="Nucleic acid-binding proteins"/>
    <property type="match status" value="1"/>
</dbReference>
<dbReference type="GO" id="GO:0004816">
    <property type="term" value="F:asparagine-tRNA ligase activity"/>
    <property type="evidence" value="ECO:0007669"/>
    <property type="project" value="UniProtKB-EC"/>
</dbReference>
<dbReference type="InterPro" id="IPR004364">
    <property type="entry name" value="Aa-tRNA-synt_II"/>
</dbReference>
<evidence type="ECO:0000256" key="12">
    <source>
        <dbReference type="SAM" id="Coils"/>
    </source>
</evidence>
<dbReference type="Gene3D" id="3.30.930.10">
    <property type="entry name" value="Bira Bifunctional Protein, Domain 2"/>
    <property type="match status" value="1"/>
</dbReference>
<comment type="similarity">
    <text evidence="2">Belongs to the class-II aminoacyl-tRNA synthetase family.</text>
</comment>
<dbReference type="GO" id="GO:0005737">
    <property type="term" value="C:cytoplasm"/>
    <property type="evidence" value="ECO:0007669"/>
    <property type="project" value="UniProtKB-SubCell"/>
</dbReference>
<dbReference type="Gene3D" id="3.30.1910.20">
    <property type="entry name" value="asparaginyl-tRNA synthetase, N-terminal domain"/>
    <property type="match status" value="1"/>
</dbReference>
<evidence type="ECO:0000256" key="7">
    <source>
        <dbReference type="ARBA" id="ARBA00022840"/>
    </source>
</evidence>
<dbReference type="InterPro" id="IPR004522">
    <property type="entry name" value="Asn-tRNA-ligase"/>
</dbReference>
<sequence length="501" mass="56982">MGTQYVCLISGNDEKGDGSESKPFKTALKAIEVLQGSSEIKIRKELDSPFDDIAKAQLKKVKKLYEEKLKKLQKLSQNSEKNLQEEKKKEEEDLKRLENAKSIVLVQDSSLPKAKNCHTYDAITLTLESTVKVYGVINELPEGKSAPDGHELLVDYWEIIGKAPGGDEAITNKVTDDAVNKEQLYDQRHLVLRGETVSNVLKVRSITVKAFRDFFSERHITEVTPPLMVQTSVEGGSTLFAFDYYGDTAYLTQSSQLYLETCLPALGDVFCITESFRAEKSSTRRHLSEFTHCEAEFSFIDFNDLLNFMEDMVVSVVEKVFADPEGKKLMSVLHPEFVLPKKPFKRMDYGDAIKWLKENNVTKDDGSFYEFGEDIPEAPERKMTDTIGVPILLCRFPAEIKSFYMKKDKKDQRLTESVDLLMPNVGEIVGGSMRISDLSELMAGYKREGIEPSPYYWFTDQRKYGTAVSGGFGLGVERFLAWLMNRYTVKDVCLYPRFIKR</sequence>
<evidence type="ECO:0000256" key="5">
    <source>
        <dbReference type="ARBA" id="ARBA00022598"/>
    </source>
</evidence>
<keyword evidence="4" id="KW-0963">Cytoplasm</keyword>
<dbReference type="PANTHER" id="PTHR22594:SF16">
    <property type="entry name" value="ASPARAGINE--TRNA LIGASE, CYTOPLASMIC"/>
    <property type="match status" value="1"/>
</dbReference>
<organism evidence="14 15">
    <name type="scientific">Clydaea vesicula</name>
    <dbReference type="NCBI Taxonomy" id="447962"/>
    <lineage>
        <taxon>Eukaryota</taxon>
        <taxon>Fungi</taxon>
        <taxon>Fungi incertae sedis</taxon>
        <taxon>Chytridiomycota</taxon>
        <taxon>Chytridiomycota incertae sedis</taxon>
        <taxon>Chytridiomycetes</taxon>
        <taxon>Lobulomycetales</taxon>
        <taxon>Lobulomycetaceae</taxon>
        <taxon>Clydaea</taxon>
    </lineage>
</organism>
<protein>
    <recommendedName>
        <fullName evidence="3">asparagine--tRNA ligase</fullName>
        <ecNumber evidence="3">6.1.1.22</ecNumber>
    </recommendedName>
    <alternativeName>
        <fullName evidence="10">Asparaginyl-tRNA synthetase</fullName>
    </alternativeName>
</protein>
<feature type="non-terminal residue" evidence="14">
    <location>
        <position position="1"/>
    </location>
</feature>
<dbReference type="InterPro" id="IPR002312">
    <property type="entry name" value="Asp/Asn-tRNA-synth_IIb"/>
</dbReference>
<dbReference type="Proteomes" id="UP001211065">
    <property type="component" value="Unassembled WGS sequence"/>
</dbReference>
<gene>
    <name evidence="14" type="ORF">HK099_008477</name>
</gene>
<evidence type="ECO:0000313" key="14">
    <source>
        <dbReference type="EMBL" id="KAJ3209562.1"/>
    </source>
</evidence>
<keyword evidence="6" id="KW-0547">Nucleotide-binding</keyword>
<dbReference type="GO" id="GO:0006421">
    <property type="term" value="P:asparaginyl-tRNA aminoacylation"/>
    <property type="evidence" value="ECO:0007669"/>
    <property type="project" value="InterPro"/>
</dbReference>
<dbReference type="SUPFAM" id="SSF55681">
    <property type="entry name" value="Class II aaRS and biotin synthetases"/>
    <property type="match status" value="1"/>
</dbReference>
<accession>A0AAD5TYP2</accession>
<dbReference type="GO" id="GO:0005524">
    <property type="term" value="F:ATP binding"/>
    <property type="evidence" value="ECO:0007669"/>
    <property type="project" value="UniProtKB-KW"/>
</dbReference>
<evidence type="ECO:0000256" key="1">
    <source>
        <dbReference type="ARBA" id="ARBA00004496"/>
    </source>
</evidence>
<keyword evidence="5" id="KW-0436">Ligase</keyword>
<keyword evidence="15" id="KW-1185">Reference proteome</keyword>
<dbReference type="PROSITE" id="PS50862">
    <property type="entry name" value="AA_TRNA_LIGASE_II"/>
    <property type="match status" value="1"/>
</dbReference>
<dbReference type="AlphaFoldDB" id="A0AAD5TYP2"/>
<evidence type="ECO:0000256" key="11">
    <source>
        <dbReference type="ARBA" id="ARBA00047844"/>
    </source>
</evidence>
<keyword evidence="12" id="KW-0175">Coiled coil</keyword>
<comment type="subcellular location">
    <subcellularLocation>
        <location evidence="1">Cytoplasm</location>
    </subcellularLocation>
</comment>
<proteinExistence type="inferred from homology"/>
<dbReference type="InterPro" id="IPR006195">
    <property type="entry name" value="aa-tRNA-synth_II"/>
</dbReference>
<feature type="coiled-coil region" evidence="12">
    <location>
        <begin position="55"/>
        <end position="107"/>
    </location>
</feature>
<dbReference type="InterPro" id="IPR045864">
    <property type="entry name" value="aa-tRNA-synth_II/BPL/LPL"/>
</dbReference>
<keyword evidence="7" id="KW-0067">ATP-binding</keyword>
<comment type="caution">
    <text evidence="14">The sequence shown here is derived from an EMBL/GenBank/DDBJ whole genome shotgun (WGS) entry which is preliminary data.</text>
</comment>